<evidence type="ECO:0000256" key="3">
    <source>
        <dbReference type="ARBA" id="ARBA00023163"/>
    </source>
</evidence>
<dbReference type="GO" id="GO:0003700">
    <property type="term" value="F:DNA-binding transcription factor activity"/>
    <property type="evidence" value="ECO:0007669"/>
    <property type="project" value="TreeGrafter"/>
</dbReference>
<evidence type="ECO:0000256" key="1">
    <source>
        <dbReference type="ARBA" id="ARBA00023015"/>
    </source>
</evidence>
<dbReference type="PROSITE" id="PS51078">
    <property type="entry name" value="ICLR_ED"/>
    <property type="match status" value="1"/>
</dbReference>
<dbReference type="AlphaFoldDB" id="A0A096D912"/>
<dbReference type="RefSeq" id="WP_044942539.1">
    <property type="nucleotide sequence ID" value="NZ_KN174165.1"/>
</dbReference>
<dbReference type="PROSITE" id="PS51077">
    <property type="entry name" value="HTH_ICLR"/>
    <property type="match status" value="1"/>
</dbReference>
<keyword evidence="3" id="KW-0804">Transcription</keyword>
<dbReference type="Gene3D" id="1.10.10.10">
    <property type="entry name" value="Winged helix-like DNA-binding domain superfamily/Winged helix DNA-binding domain"/>
    <property type="match status" value="1"/>
</dbReference>
<dbReference type="GO" id="GO:0003677">
    <property type="term" value="F:DNA binding"/>
    <property type="evidence" value="ECO:0007669"/>
    <property type="project" value="UniProtKB-KW"/>
</dbReference>
<dbReference type="Gene3D" id="3.30.450.40">
    <property type="match status" value="1"/>
</dbReference>
<dbReference type="InterPro" id="IPR014757">
    <property type="entry name" value="Tscrpt_reg_IclR_C"/>
</dbReference>
<dbReference type="Pfam" id="PF01614">
    <property type="entry name" value="IclR_C"/>
    <property type="match status" value="1"/>
</dbReference>
<dbReference type="InterPro" id="IPR029016">
    <property type="entry name" value="GAF-like_dom_sf"/>
</dbReference>
<dbReference type="SMART" id="SM00346">
    <property type="entry name" value="HTH_ICLR"/>
    <property type="match status" value="1"/>
</dbReference>
<gene>
    <name evidence="6" type="ORF">HMPREF9460_03194</name>
</gene>
<accession>A0A096D912</accession>
<keyword evidence="7" id="KW-1185">Reference proteome</keyword>
<dbReference type="PATRIC" id="fig|742738.3.peg.3287"/>
<protein>
    <recommendedName>
        <fullName evidence="8">HTH iclR-type domain-containing protein</fullName>
    </recommendedName>
</protein>
<dbReference type="InterPro" id="IPR050707">
    <property type="entry name" value="HTH_MetabolicPath_Reg"/>
</dbReference>
<dbReference type="InterPro" id="IPR036388">
    <property type="entry name" value="WH-like_DNA-bd_sf"/>
</dbReference>
<dbReference type="eggNOG" id="COG1414">
    <property type="taxonomic scope" value="Bacteria"/>
</dbReference>
<dbReference type="PANTHER" id="PTHR30136">
    <property type="entry name" value="HELIX-TURN-HELIX TRANSCRIPTIONAL REGULATOR, ICLR FAMILY"/>
    <property type="match status" value="1"/>
</dbReference>
<organism evidence="6 7">
    <name type="scientific">Flavonifractor plautii 1_3_50AFAA</name>
    <dbReference type="NCBI Taxonomy" id="742738"/>
    <lineage>
        <taxon>Bacteria</taxon>
        <taxon>Bacillati</taxon>
        <taxon>Bacillota</taxon>
        <taxon>Clostridia</taxon>
        <taxon>Eubacteriales</taxon>
        <taxon>Oscillospiraceae</taxon>
        <taxon>Flavonifractor</taxon>
    </lineage>
</organism>
<feature type="domain" description="IclR-ED" evidence="5">
    <location>
        <begin position="76"/>
        <end position="259"/>
    </location>
</feature>
<comment type="caution">
    <text evidence="6">The sequence shown here is derived from an EMBL/GenBank/DDBJ whole genome shotgun (WGS) entry which is preliminary data.</text>
</comment>
<sequence length="276" mass="30908">MHHKKELQELMRTYSSMKALQLLVALADCEGEISLAQLSAATGIPPSSTHRILQEMQHCGFVIKDEVKKCYRAGFEARLLAIQLQKTNFLYEAARGEMAYLNDLSLETIHLIGEEDMEAIYLAKLGAKSSVGLHSAVGKRIPLHCTGGGKAILAWKSESWLENYLAHVKRERFTSKTLTDAEDLRRELEVIRIQGYAVDNHEHHTDVVCIAAPVFDVDNQVLAAIGIAAPDYRFSLEKALSYSGEILRCAARITEKLGWHYPIRVSKKRDEGGRFA</sequence>
<evidence type="ECO:0008006" key="8">
    <source>
        <dbReference type="Google" id="ProtNLM"/>
    </source>
</evidence>
<dbReference type="GO" id="GO:0045892">
    <property type="term" value="P:negative regulation of DNA-templated transcription"/>
    <property type="evidence" value="ECO:0007669"/>
    <property type="project" value="TreeGrafter"/>
</dbReference>
<evidence type="ECO:0000313" key="7">
    <source>
        <dbReference type="Proteomes" id="UP000029585"/>
    </source>
</evidence>
<dbReference type="InterPro" id="IPR036390">
    <property type="entry name" value="WH_DNA-bd_sf"/>
</dbReference>
<reference evidence="6 7" key="1">
    <citation type="submission" date="2011-08" db="EMBL/GenBank/DDBJ databases">
        <title>The Genome Sequence of Clostridium orbiscindens 1_3_50AFAA.</title>
        <authorList>
            <consortium name="The Broad Institute Genome Sequencing Platform"/>
            <person name="Earl A."/>
            <person name="Ward D."/>
            <person name="Feldgarden M."/>
            <person name="Gevers D."/>
            <person name="Daigneault M."/>
            <person name="Strauss J."/>
            <person name="Allen-Vercoe E."/>
            <person name="Young S.K."/>
            <person name="Zeng Q."/>
            <person name="Gargeya S."/>
            <person name="Fitzgerald M."/>
            <person name="Haas B."/>
            <person name="Abouelleil A."/>
            <person name="Alvarado L."/>
            <person name="Arachchi H.M."/>
            <person name="Berlin A."/>
            <person name="Brown A."/>
            <person name="Chapman S.B."/>
            <person name="Chen Z."/>
            <person name="Dunbar C."/>
            <person name="Freedman E."/>
            <person name="Gearin G."/>
            <person name="Gellesch M."/>
            <person name="Goldberg J."/>
            <person name="Griggs A."/>
            <person name="Gujja S."/>
            <person name="Heiman D."/>
            <person name="Howarth C."/>
            <person name="Larson L."/>
            <person name="Lui A."/>
            <person name="MacDonald P.J.P."/>
            <person name="Montmayeur A."/>
            <person name="Murphy C."/>
            <person name="Neiman D."/>
            <person name="Pearson M."/>
            <person name="Priest M."/>
            <person name="Roberts A."/>
            <person name="Saif S."/>
            <person name="Shea T."/>
            <person name="Shenoy N."/>
            <person name="Sisk P."/>
            <person name="Stolte C."/>
            <person name="Sykes S."/>
            <person name="Wortman J."/>
            <person name="Nusbaum C."/>
            <person name="Birren B."/>
        </authorList>
    </citation>
    <scope>NUCLEOTIDE SEQUENCE [LARGE SCALE GENOMIC DNA]</scope>
    <source>
        <strain evidence="6 7">1_3_50AFAA</strain>
    </source>
</reference>
<keyword evidence="1" id="KW-0805">Transcription regulation</keyword>
<keyword evidence="2" id="KW-0238">DNA-binding</keyword>
<dbReference type="Proteomes" id="UP000029585">
    <property type="component" value="Unassembled WGS sequence"/>
</dbReference>
<dbReference type="Pfam" id="PF09339">
    <property type="entry name" value="HTH_IclR"/>
    <property type="match status" value="1"/>
</dbReference>
<dbReference type="SUPFAM" id="SSF55781">
    <property type="entry name" value="GAF domain-like"/>
    <property type="match status" value="1"/>
</dbReference>
<evidence type="ECO:0000259" key="5">
    <source>
        <dbReference type="PROSITE" id="PS51078"/>
    </source>
</evidence>
<evidence type="ECO:0000259" key="4">
    <source>
        <dbReference type="PROSITE" id="PS51077"/>
    </source>
</evidence>
<feature type="domain" description="HTH iclR-type" evidence="4">
    <location>
        <begin position="13"/>
        <end position="75"/>
    </location>
</feature>
<proteinExistence type="predicted"/>
<dbReference type="InterPro" id="IPR005471">
    <property type="entry name" value="Tscrpt_reg_IclR_N"/>
</dbReference>
<evidence type="ECO:0000313" key="6">
    <source>
        <dbReference type="EMBL" id="KGF54044.1"/>
    </source>
</evidence>
<dbReference type="SUPFAM" id="SSF46785">
    <property type="entry name" value="Winged helix' DNA-binding domain"/>
    <property type="match status" value="1"/>
</dbReference>
<dbReference type="PANTHER" id="PTHR30136:SF35">
    <property type="entry name" value="HTH-TYPE TRANSCRIPTIONAL REGULATOR RV1719"/>
    <property type="match status" value="1"/>
</dbReference>
<dbReference type="HOGENOM" id="CLU_062618_7_1_9"/>
<dbReference type="EMBL" id="ADLO01000097">
    <property type="protein sequence ID" value="KGF54044.1"/>
    <property type="molecule type" value="Genomic_DNA"/>
</dbReference>
<name>A0A096D912_FLAPL</name>
<evidence type="ECO:0000256" key="2">
    <source>
        <dbReference type="ARBA" id="ARBA00023125"/>
    </source>
</evidence>